<reference evidence="1 2" key="1">
    <citation type="submission" date="2018-01" db="EMBL/GenBank/DDBJ databases">
        <title>Tropical forage species Digitaria eriantha prevents oxidative stress under low temperature conditions by the incorporation of polyhydroxybutyrate-producing endophytic bacteria.</title>
        <authorList>
            <person name="Stritzler M."/>
            <person name="Ayub N."/>
        </authorList>
    </citation>
    <scope>NUCLEOTIDE SEQUENCE [LARGE SCALE GENOMIC DNA]</scope>
    <source>
        <strain evidence="1 2">FR1</strain>
    </source>
</reference>
<keyword evidence="2" id="KW-1185">Reference proteome</keyword>
<proteinExistence type="predicted"/>
<organism evidence="1 2">
    <name type="scientific">Pseudomonas ogarae (strain DSM 112162 / CECT 30235 / F113)</name>
    <dbReference type="NCBI Taxonomy" id="1114970"/>
    <lineage>
        <taxon>Bacteria</taxon>
        <taxon>Pseudomonadati</taxon>
        <taxon>Pseudomonadota</taxon>
        <taxon>Gammaproteobacteria</taxon>
        <taxon>Pseudomonadales</taxon>
        <taxon>Pseudomonadaceae</taxon>
        <taxon>Pseudomonas</taxon>
    </lineage>
</organism>
<accession>A0ABM6R617</accession>
<protein>
    <submittedName>
        <fullName evidence="1">Uncharacterized protein</fullName>
    </submittedName>
</protein>
<dbReference type="EMBL" id="CP025738">
    <property type="protein sequence ID" value="AUO48918.1"/>
    <property type="molecule type" value="Genomic_DNA"/>
</dbReference>
<sequence>MLDADDAECGVFDAQPSWKWSYRKRRSIHDRALPRETLIAAELLPSIGDDRYSGPLVAAPCRFAQRS</sequence>
<evidence type="ECO:0000313" key="1">
    <source>
        <dbReference type="EMBL" id="AUO48918.1"/>
    </source>
</evidence>
<evidence type="ECO:0000313" key="2">
    <source>
        <dbReference type="Proteomes" id="UP000235315"/>
    </source>
</evidence>
<name>A0ABM6R617_PSEO1</name>
<dbReference type="Proteomes" id="UP000235315">
    <property type="component" value="Chromosome"/>
</dbReference>
<gene>
    <name evidence="1" type="ORF">C1C98_27475</name>
</gene>